<proteinExistence type="inferred from homology"/>
<comment type="similarity">
    <text evidence="5">Belongs to the cytochrome P450 family.</text>
</comment>
<keyword evidence="9" id="KW-0492">Microsome</keyword>
<comment type="caution">
    <text evidence="15">The sequence shown here is derived from an EMBL/GenBank/DDBJ whole genome shotgun (WGS) entry which is preliminary data.</text>
</comment>
<gene>
    <name evidence="15" type="ORF">Zmor_022908</name>
</gene>
<evidence type="ECO:0000313" key="15">
    <source>
        <dbReference type="EMBL" id="KAJ3645232.1"/>
    </source>
</evidence>
<evidence type="ECO:0000256" key="3">
    <source>
        <dbReference type="ARBA" id="ARBA00004174"/>
    </source>
</evidence>
<dbReference type="InterPro" id="IPR001128">
    <property type="entry name" value="Cyt_P450"/>
</dbReference>
<reference evidence="15" key="1">
    <citation type="journal article" date="2023" name="G3 (Bethesda)">
        <title>Whole genome assemblies of Zophobas morio and Tenebrio molitor.</title>
        <authorList>
            <person name="Kaur S."/>
            <person name="Stinson S.A."/>
            <person name="diCenzo G.C."/>
        </authorList>
    </citation>
    <scope>NUCLEOTIDE SEQUENCE</scope>
    <source>
        <strain evidence="15">QUZm001</strain>
    </source>
</reference>
<dbReference type="GO" id="GO:0020037">
    <property type="term" value="F:heme binding"/>
    <property type="evidence" value="ECO:0007669"/>
    <property type="project" value="InterPro"/>
</dbReference>
<dbReference type="GO" id="GO:0008395">
    <property type="term" value="F:steroid hydroxylase activity"/>
    <property type="evidence" value="ECO:0007669"/>
    <property type="project" value="TreeGrafter"/>
</dbReference>
<dbReference type="PANTHER" id="PTHR24300">
    <property type="entry name" value="CYTOCHROME P450 508A4-RELATED"/>
    <property type="match status" value="1"/>
</dbReference>
<protein>
    <recommendedName>
        <fullName evidence="17">Cytochrome P450</fullName>
    </recommendedName>
</protein>
<evidence type="ECO:0000256" key="2">
    <source>
        <dbReference type="ARBA" id="ARBA00003690"/>
    </source>
</evidence>
<sequence>MLLVALVTILTLTLLLYITYRKKRLPGPWNLPIIGYIHKLDPVAPYLTLTKLAQKYGPVYGIKLGLMDVAVIADGKILKKVLAKNETIERPPLYMLNTVFQGKGIVYTSGHVWKNHRKLVANFFKMTGANKFSPNKKSCEALIEKYVDEFIQVVTTQGDYIVRDPWELVTRYVTSVASTLLQGKPFSWDDENFLVLRKNLDVVGELSAPGTPLNFLPFLRFLPQFKEKVNSLKVALRKIREIQSKLIDDCRKSTSDFSSNLIEIFLLQISKDNKDMYDLDQLPYLVYDLYMAFTTAPISYIMWIFLHMAQHEDIQDKVRQELLEVGQGKKIEMNDLANLHYTKATIAEVGRISTTGPLGFPHYASQDICVEGFHIAKGTTIMPLLWGIHMDPNVWKNPEEFRPERFLTDDGKFYKPEAFVPFQSGKRICVGDEITITIASILIARVLQNFKLGCVDSSPIDFTGVCGITFNSKPQEILFTKI</sequence>
<evidence type="ECO:0008006" key="17">
    <source>
        <dbReference type="Google" id="ProtNLM"/>
    </source>
</evidence>
<comment type="function">
    <text evidence="2">May be involved in the metabolism of insect hormones and in the breakdown of synthetic insecticides.</text>
</comment>
<keyword evidence="12" id="KW-0503">Monooxygenase</keyword>
<dbReference type="Pfam" id="PF00067">
    <property type="entry name" value="p450"/>
    <property type="match status" value="1"/>
</dbReference>
<dbReference type="Gene3D" id="1.10.630.10">
    <property type="entry name" value="Cytochrome P450"/>
    <property type="match status" value="1"/>
</dbReference>
<dbReference type="GO" id="GO:0016712">
    <property type="term" value="F:oxidoreductase activity, acting on paired donors, with incorporation or reduction of molecular oxygen, reduced flavin or flavoprotein as one donor, and incorporation of one atom of oxygen"/>
    <property type="evidence" value="ECO:0007669"/>
    <property type="project" value="TreeGrafter"/>
</dbReference>
<evidence type="ECO:0000256" key="5">
    <source>
        <dbReference type="ARBA" id="ARBA00010617"/>
    </source>
</evidence>
<evidence type="ECO:0000256" key="6">
    <source>
        <dbReference type="ARBA" id="ARBA00022617"/>
    </source>
</evidence>
<dbReference type="PANTHER" id="PTHR24300:SF403">
    <property type="entry name" value="CYTOCHROME P450 306A1"/>
    <property type="match status" value="1"/>
</dbReference>
<evidence type="ECO:0000256" key="9">
    <source>
        <dbReference type="ARBA" id="ARBA00022848"/>
    </source>
</evidence>
<dbReference type="GO" id="GO:0005506">
    <property type="term" value="F:iron ion binding"/>
    <property type="evidence" value="ECO:0007669"/>
    <property type="project" value="InterPro"/>
</dbReference>
<dbReference type="InterPro" id="IPR036396">
    <property type="entry name" value="Cyt_P450_sf"/>
</dbReference>
<dbReference type="PRINTS" id="PR00463">
    <property type="entry name" value="EP450I"/>
</dbReference>
<evidence type="ECO:0000256" key="10">
    <source>
        <dbReference type="ARBA" id="ARBA00023002"/>
    </source>
</evidence>
<keyword evidence="8" id="KW-0256">Endoplasmic reticulum</keyword>
<dbReference type="InterPro" id="IPR002401">
    <property type="entry name" value="Cyt_P450_E_grp-I"/>
</dbReference>
<evidence type="ECO:0000256" key="7">
    <source>
        <dbReference type="ARBA" id="ARBA00022723"/>
    </source>
</evidence>
<evidence type="ECO:0000256" key="14">
    <source>
        <dbReference type="PIRSR" id="PIRSR602401-1"/>
    </source>
</evidence>
<keyword evidence="10" id="KW-0560">Oxidoreductase</keyword>
<dbReference type="GO" id="GO:0006082">
    <property type="term" value="P:organic acid metabolic process"/>
    <property type="evidence" value="ECO:0007669"/>
    <property type="project" value="TreeGrafter"/>
</dbReference>
<dbReference type="InterPro" id="IPR050182">
    <property type="entry name" value="Cytochrome_P450_fam2"/>
</dbReference>
<comment type="subcellular location">
    <subcellularLocation>
        <location evidence="4">Endoplasmic reticulum membrane</location>
        <topology evidence="4">Peripheral membrane protein</topology>
    </subcellularLocation>
    <subcellularLocation>
        <location evidence="3">Microsome membrane</location>
        <topology evidence="3">Peripheral membrane protein</topology>
    </subcellularLocation>
</comment>
<keyword evidence="7 14" id="KW-0479">Metal-binding</keyword>
<dbReference type="FunFam" id="1.10.630.10:FF:000238">
    <property type="entry name" value="Cytochrome P450 2A6"/>
    <property type="match status" value="1"/>
</dbReference>
<evidence type="ECO:0000313" key="16">
    <source>
        <dbReference type="Proteomes" id="UP001168821"/>
    </source>
</evidence>
<dbReference type="GO" id="GO:0005789">
    <property type="term" value="C:endoplasmic reticulum membrane"/>
    <property type="evidence" value="ECO:0007669"/>
    <property type="project" value="UniProtKB-SubCell"/>
</dbReference>
<keyword evidence="13" id="KW-0472">Membrane</keyword>
<feature type="binding site" description="axial binding residue" evidence="14">
    <location>
        <position position="429"/>
    </location>
    <ligand>
        <name>heme</name>
        <dbReference type="ChEBI" id="CHEBI:30413"/>
    </ligand>
    <ligandPart>
        <name>Fe</name>
        <dbReference type="ChEBI" id="CHEBI:18248"/>
    </ligandPart>
</feature>
<evidence type="ECO:0000256" key="8">
    <source>
        <dbReference type="ARBA" id="ARBA00022824"/>
    </source>
</evidence>
<comment type="cofactor">
    <cofactor evidence="1 14">
        <name>heme</name>
        <dbReference type="ChEBI" id="CHEBI:30413"/>
    </cofactor>
</comment>
<evidence type="ECO:0000256" key="1">
    <source>
        <dbReference type="ARBA" id="ARBA00001971"/>
    </source>
</evidence>
<evidence type="ECO:0000256" key="12">
    <source>
        <dbReference type="ARBA" id="ARBA00023033"/>
    </source>
</evidence>
<keyword evidence="6 14" id="KW-0349">Heme</keyword>
<evidence type="ECO:0000256" key="4">
    <source>
        <dbReference type="ARBA" id="ARBA00004406"/>
    </source>
</evidence>
<dbReference type="AlphaFoldDB" id="A0AA38M7B9"/>
<organism evidence="15 16">
    <name type="scientific">Zophobas morio</name>
    <dbReference type="NCBI Taxonomy" id="2755281"/>
    <lineage>
        <taxon>Eukaryota</taxon>
        <taxon>Metazoa</taxon>
        <taxon>Ecdysozoa</taxon>
        <taxon>Arthropoda</taxon>
        <taxon>Hexapoda</taxon>
        <taxon>Insecta</taxon>
        <taxon>Pterygota</taxon>
        <taxon>Neoptera</taxon>
        <taxon>Endopterygota</taxon>
        <taxon>Coleoptera</taxon>
        <taxon>Polyphaga</taxon>
        <taxon>Cucujiformia</taxon>
        <taxon>Tenebrionidae</taxon>
        <taxon>Zophobas</taxon>
    </lineage>
</organism>
<keyword evidence="16" id="KW-1185">Reference proteome</keyword>
<evidence type="ECO:0000256" key="13">
    <source>
        <dbReference type="ARBA" id="ARBA00023136"/>
    </source>
</evidence>
<dbReference type="GO" id="GO:0006805">
    <property type="term" value="P:xenobiotic metabolic process"/>
    <property type="evidence" value="ECO:0007669"/>
    <property type="project" value="TreeGrafter"/>
</dbReference>
<dbReference type="EMBL" id="JALNTZ010000007">
    <property type="protein sequence ID" value="KAJ3645232.1"/>
    <property type="molecule type" value="Genomic_DNA"/>
</dbReference>
<accession>A0AA38M7B9</accession>
<evidence type="ECO:0000256" key="11">
    <source>
        <dbReference type="ARBA" id="ARBA00023004"/>
    </source>
</evidence>
<dbReference type="Proteomes" id="UP001168821">
    <property type="component" value="Unassembled WGS sequence"/>
</dbReference>
<dbReference type="SUPFAM" id="SSF48264">
    <property type="entry name" value="Cytochrome P450"/>
    <property type="match status" value="1"/>
</dbReference>
<keyword evidence="11 14" id="KW-0408">Iron</keyword>
<name>A0AA38M7B9_9CUCU</name>